<proteinExistence type="predicted"/>
<name>A0A2I1IKI7_9ACTO</name>
<organism evidence="1 2">
    <name type="scientific">Winkia neuii</name>
    <dbReference type="NCBI Taxonomy" id="33007"/>
    <lineage>
        <taxon>Bacteria</taxon>
        <taxon>Bacillati</taxon>
        <taxon>Actinomycetota</taxon>
        <taxon>Actinomycetes</taxon>
        <taxon>Actinomycetales</taxon>
        <taxon>Actinomycetaceae</taxon>
        <taxon>Winkia</taxon>
    </lineage>
</organism>
<accession>A0A2I1IKI7</accession>
<evidence type="ECO:0000313" key="2">
    <source>
        <dbReference type="Proteomes" id="UP000235122"/>
    </source>
</evidence>
<evidence type="ECO:0000313" key="1">
    <source>
        <dbReference type="EMBL" id="PKY71643.1"/>
    </source>
</evidence>
<sequence>MDCLSKQGQREPVRSVVGFAQALATLQAGFEAVAELPQEADVSWWGAEFADACASLAEGRLGVAIASGLQNASVNLPRELRPVDFADFLLRFFEGINQSLANTDSPAWVGQIVEALEGRDDYLSIDQVVFILALTLLYPGEGFSGAGELVAACLTQGLAQIYSDDIRADTLPADPVAHRFAKSSLSDSVDLFEISVSWSDVSPAALYKTRQRIDGFGGQAAWSSPQVRLGESVMRSAVWHSSALVPFDVQSLDVTIRHLQKPHSDQPGSNVIALRPGCDKQLRMAFVACLEAPGIAQQIASAGATVVLNVASSHALIRAEKSAFARGADALTYLCGSARAREFAAQRAKLDERVQVAPLRNDLDVLSFMELGGPWRARSMSDLVAVIRDAVRALPPSYSTDELGEVEIDSSRPLRLLAASKDGPIEIANYEALLGAPLQIIYGGQAGISLIGEAL</sequence>
<dbReference type="AlphaFoldDB" id="A0A2I1IKI7"/>
<keyword evidence="2" id="KW-1185">Reference proteome</keyword>
<protein>
    <submittedName>
        <fullName evidence="1">Uncharacterized protein</fullName>
    </submittedName>
</protein>
<dbReference type="Proteomes" id="UP000235122">
    <property type="component" value="Unassembled WGS sequence"/>
</dbReference>
<reference evidence="1 2" key="1">
    <citation type="submission" date="2017-12" db="EMBL/GenBank/DDBJ databases">
        <title>Phylogenetic diversity of female urinary microbiome.</title>
        <authorList>
            <person name="Thomas-White K."/>
            <person name="Wolfe A.J."/>
        </authorList>
    </citation>
    <scope>NUCLEOTIDE SEQUENCE [LARGE SCALE GENOMIC DNA]</scope>
    <source>
        <strain evidence="1 2">UMB0402</strain>
    </source>
</reference>
<gene>
    <name evidence="1" type="ORF">CYJ19_10530</name>
</gene>
<dbReference type="STRING" id="33007.HMPREF3198_01934"/>
<dbReference type="EMBL" id="PKKO01000006">
    <property type="protein sequence ID" value="PKY71643.1"/>
    <property type="molecule type" value="Genomic_DNA"/>
</dbReference>
<comment type="caution">
    <text evidence="1">The sequence shown here is derived from an EMBL/GenBank/DDBJ whole genome shotgun (WGS) entry which is preliminary data.</text>
</comment>